<name>A0A9W9CHW4_9PLEO</name>
<evidence type="ECO:0000256" key="1">
    <source>
        <dbReference type="SAM" id="MobiDB-lite"/>
    </source>
</evidence>
<reference evidence="2" key="1">
    <citation type="submission" date="2022-10" db="EMBL/GenBank/DDBJ databases">
        <title>Tapping the CABI collections for fungal endophytes: first genome assemblies for Collariella, Neodidymelliopsis, Ascochyta clinopodiicola, Didymella pomorum, Didymosphaeria variabile, Neocosmospora piperis and Neocucurbitaria cava.</title>
        <authorList>
            <person name="Hill R."/>
        </authorList>
    </citation>
    <scope>NUCLEOTIDE SEQUENCE</scope>
    <source>
        <strain evidence="2">IMI 356814</strain>
    </source>
</reference>
<feature type="region of interest" description="Disordered" evidence="1">
    <location>
        <begin position="43"/>
        <end position="62"/>
    </location>
</feature>
<sequence>MPRMVAPQPSGEEFQVVLSKPFSGAPTHQIEVIGELNRSASIRQTQYNGADKSSEKKGSLHRDDVRELMSLISTLRGFPSHETKDIYGQDVKLDFNTVEIQWSNQEDDPAAAGGEVGEEQKDDFKRIADSIEALARQFAKQDSAV</sequence>
<proteinExistence type="predicted"/>
<gene>
    <name evidence="2" type="ORF">N0V83_009124</name>
</gene>
<dbReference type="EMBL" id="JAPEUY010000017">
    <property type="protein sequence ID" value="KAJ4364529.1"/>
    <property type="molecule type" value="Genomic_DNA"/>
</dbReference>
<feature type="compositionally biased region" description="Basic and acidic residues" evidence="1">
    <location>
        <begin position="52"/>
        <end position="62"/>
    </location>
</feature>
<protein>
    <submittedName>
        <fullName evidence="2">Uncharacterized protein</fullName>
    </submittedName>
</protein>
<organism evidence="2 3">
    <name type="scientific">Neocucurbitaria cava</name>
    <dbReference type="NCBI Taxonomy" id="798079"/>
    <lineage>
        <taxon>Eukaryota</taxon>
        <taxon>Fungi</taxon>
        <taxon>Dikarya</taxon>
        <taxon>Ascomycota</taxon>
        <taxon>Pezizomycotina</taxon>
        <taxon>Dothideomycetes</taxon>
        <taxon>Pleosporomycetidae</taxon>
        <taxon>Pleosporales</taxon>
        <taxon>Pleosporineae</taxon>
        <taxon>Cucurbitariaceae</taxon>
        <taxon>Neocucurbitaria</taxon>
    </lineage>
</organism>
<dbReference type="Proteomes" id="UP001140560">
    <property type="component" value="Unassembled WGS sequence"/>
</dbReference>
<keyword evidence="3" id="KW-1185">Reference proteome</keyword>
<evidence type="ECO:0000313" key="3">
    <source>
        <dbReference type="Proteomes" id="UP001140560"/>
    </source>
</evidence>
<accession>A0A9W9CHW4</accession>
<comment type="caution">
    <text evidence="2">The sequence shown here is derived from an EMBL/GenBank/DDBJ whole genome shotgun (WGS) entry which is preliminary data.</text>
</comment>
<dbReference type="AlphaFoldDB" id="A0A9W9CHW4"/>
<dbReference type="OrthoDB" id="5366606at2759"/>
<evidence type="ECO:0000313" key="2">
    <source>
        <dbReference type="EMBL" id="KAJ4364529.1"/>
    </source>
</evidence>